<proteinExistence type="predicted"/>
<organism evidence="1 2">
    <name type="scientific">Nocardia uniformis</name>
    <dbReference type="NCBI Taxonomy" id="53432"/>
    <lineage>
        <taxon>Bacteria</taxon>
        <taxon>Bacillati</taxon>
        <taxon>Actinomycetota</taxon>
        <taxon>Actinomycetes</taxon>
        <taxon>Mycobacteriales</taxon>
        <taxon>Nocardiaceae</taxon>
        <taxon>Nocardia</taxon>
    </lineage>
</organism>
<name>A0A849CIJ0_9NOCA</name>
<dbReference type="RefSeq" id="WP_067521961.1">
    <property type="nucleotide sequence ID" value="NZ_JABELX010000011.1"/>
</dbReference>
<gene>
    <name evidence="1" type="ORF">HLB23_28510</name>
</gene>
<dbReference type="Proteomes" id="UP000586827">
    <property type="component" value="Unassembled WGS sequence"/>
</dbReference>
<keyword evidence="2" id="KW-1185">Reference proteome</keyword>
<accession>A0A849CIJ0</accession>
<dbReference type="AlphaFoldDB" id="A0A849CIJ0"/>
<reference evidence="1 2" key="1">
    <citation type="submission" date="2020-05" db="EMBL/GenBank/DDBJ databases">
        <title>MicrobeNet Type strains.</title>
        <authorList>
            <person name="Nicholson A.C."/>
        </authorList>
    </citation>
    <scope>NUCLEOTIDE SEQUENCE [LARGE SCALE GENOMIC DNA]</scope>
    <source>
        <strain evidence="1 2">JCM 3224</strain>
    </source>
</reference>
<dbReference type="EMBL" id="JABELX010000011">
    <property type="protein sequence ID" value="NNH73751.1"/>
    <property type="molecule type" value="Genomic_DNA"/>
</dbReference>
<sequence length="60" mass="6817">MSEPTYTHMFVRADSLLAEYLCHVELLDLTEPRAEQLHALHRDHARGSCLVLAATDRQSP</sequence>
<comment type="caution">
    <text evidence="1">The sequence shown here is derived from an EMBL/GenBank/DDBJ whole genome shotgun (WGS) entry which is preliminary data.</text>
</comment>
<evidence type="ECO:0000313" key="2">
    <source>
        <dbReference type="Proteomes" id="UP000586827"/>
    </source>
</evidence>
<evidence type="ECO:0000313" key="1">
    <source>
        <dbReference type="EMBL" id="NNH73751.1"/>
    </source>
</evidence>
<protein>
    <submittedName>
        <fullName evidence="1">Uncharacterized protein</fullName>
    </submittedName>
</protein>